<dbReference type="PIRSF" id="PIRSF016184">
    <property type="entry name" value="PhzC_PhzF"/>
    <property type="match status" value="1"/>
</dbReference>
<keyword evidence="2" id="KW-0413">Isomerase</keyword>
<dbReference type="Gene3D" id="3.10.310.10">
    <property type="entry name" value="Diaminopimelate Epimerase, Chain A, domain 1"/>
    <property type="match status" value="2"/>
</dbReference>
<dbReference type="NCBIfam" id="TIGR00654">
    <property type="entry name" value="PhzF_family"/>
    <property type="match status" value="1"/>
</dbReference>
<protein>
    <submittedName>
        <fullName evidence="3">PhzF family phenazine biosynthesis protein</fullName>
    </submittedName>
</protein>
<dbReference type="EMBL" id="JBHTIK010000004">
    <property type="protein sequence ID" value="MFD0847984.1"/>
    <property type="molecule type" value="Genomic_DNA"/>
</dbReference>
<comment type="similarity">
    <text evidence="1">Belongs to the PhzF family.</text>
</comment>
<gene>
    <name evidence="3" type="ORF">ACFQ00_06595</name>
</gene>
<dbReference type="PANTHER" id="PTHR13774:SF17">
    <property type="entry name" value="PHENAZINE BIOSYNTHESIS-LIKE DOMAIN-CONTAINING PROTEIN"/>
    <property type="match status" value="1"/>
</dbReference>
<name>A0ABW3C2Y7_SPHXN</name>
<evidence type="ECO:0000256" key="2">
    <source>
        <dbReference type="ARBA" id="ARBA00023235"/>
    </source>
</evidence>
<proteinExistence type="inferred from homology"/>
<dbReference type="RefSeq" id="WP_381488002.1">
    <property type="nucleotide sequence ID" value="NZ_JBHTIK010000004.1"/>
</dbReference>
<sequence length="267" mass="28597">MPNKLPFAQIDAFAGRAFEGNPAAVMPLNARLADDVLQAIAEENNLAETAFFIPSDAPDADYDLRWFTPAIEVDLCGHATLASGHYLLSRDVDLDRIRFRTRLAGVLEVRRANGAYELDLPARRPIPAAADPRVVKAIGLQPEAVLGFPGENWLYVVSDAAAVRTMKPDFGLLREVGNHLVVVTAPGDDGYDVVSRVFAAGAGIDEDPVTGAAHAMLAPYWADRLGKPAFQAFQASPRGGRVACRLEGERAVLGGTCVTVIEGSFTL</sequence>
<keyword evidence="4" id="KW-1185">Reference proteome</keyword>
<accession>A0ABW3C2Y7</accession>
<comment type="caution">
    <text evidence="3">The sequence shown here is derived from an EMBL/GenBank/DDBJ whole genome shotgun (WGS) entry which is preliminary data.</text>
</comment>
<dbReference type="InterPro" id="IPR003719">
    <property type="entry name" value="Phenazine_PhzF-like"/>
</dbReference>
<organism evidence="3 4">
    <name type="scientific">Sphingosinicella xenopeptidilytica</name>
    <dbReference type="NCBI Taxonomy" id="364098"/>
    <lineage>
        <taxon>Bacteria</taxon>
        <taxon>Pseudomonadati</taxon>
        <taxon>Pseudomonadota</taxon>
        <taxon>Alphaproteobacteria</taxon>
        <taxon>Sphingomonadales</taxon>
        <taxon>Sphingosinicellaceae</taxon>
        <taxon>Sphingosinicella</taxon>
    </lineage>
</organism>
<reference evidence="4" key="1">
    <citation type="journal article" date="2019" name="Int. J. Syst. Evol. Microbiol.">
        <title>The Global Catalogue of Microorganisms (GCM) 10K type strain sequencing project: providing services to taxonomists for standard genome sequencing and annotation.</title>
        <authorList>
            <consortium name="The Broad Institute Genomics Platform"/>
            <consortium name="The Broad Institute Genome Sequencing Center for Infectious Disease"/>
            <person name="Wu L."/>
            <person name="Ma J."/>
        </authorList>
    </citation>
    <scope>NUCLEOTIDE SEQUENCE [LARGE SCALE GENOMIC DNA]</scope>
    <source>
        <strain evidence="4">CCUG 52537</strain>
    </source>
</reference>
<dbReference type="SUPFAM" id="SSF54506">
    <property type="entry name" value="Diaminopimelate epimerase-like"/>
    <property type="match status" value="1"/>
</dbReference>
<evidence type="ECO:0000313" key="3">
    <source>
        <dbReference type="EMBL" id="MFD0847984.1"/>
    </source>
</evidence>
<dbReference type="PANTHER" id="PTHR13774">
    <property type="entry name" value="PHENAZINE BIOSYNTHESIS PROTEIN"/>
    <property type="match status" value="1"/>
</dbReference>
<dbReference type="Proteomes" id="UP001597124">
    <property type="component" value="Unassembled WGS sequence"/>
</dbReference>
<evidence type="ECO:0000313" key="4">
    <source>
        <dbReference type="Proteomes" id="UP001597124"/>
    </source>
</evidence>
<dbReference type="Pfam" id="PF02567">
    <property type="entry name" value="PhzC-PhzF"/>
    <property type="match status" value="1"/>
</dbReference>
<evidence type="ECO:0000256" key="1">
    <source>
        <dbReference type="ARBA" id="ARBA00008270"/>
    </source>
</evidence>